<keyword evidence="4" id="KW-0967">Endosome</keyword>
<dbReference type="InterPro" id="IPR006925">
    <property type="entry name" value="Vps16_C"/>
</dbReference>
<name>A0A182FS16_ANOAL</name>
<evidence type="ECO:0000313" key="8">
    <source>
        <dbReference type="Proteomes" id="UP000069272"/>
    </source>
</evidence>
<dbReference type="RefSeq" id="XP_035776976.1">
    <property type="nucleotide sequence ID" value="XM_035921083.1"/>
</dbReference>
<protein>
    <recommendedName>
        <fullName evidence="6">Vps16 C-terminal domain-containing protein</fullName>
    </recommendedName>
</protein>
<sequence>MEKDEDYWNDSTNKSFNFDEDDVAVLEVPSGNGGNNNNKRSLFGEDTPSEVAYGNAQTELPLHMIISDENLELILQDQSRNEMTIPKGISLEEEVKLLRKKIQEFRYAPSTESVLRKLILGQPCSLEMFRSMSEKEQLLDQAIASGSGNAILKVLLFLDRTLKKKLFYSLLQMRPEAVHHYVNYLALRLKVTECTDLLVFLGRHHEASLLQFSIFVCSTSNVEFKRQRLKKIYSDYFSQPGSNSFYAQLVANYINLLEYQSSELHATGGSKAAVEIQDKSVLETLHYVCGKYKWGDTSLQTNDNPFKLAENHQISQAQFEWIALNERAKRQAWLDFDHIFEKKAWLNLKQKSFKLNIPIDRTILRLHALHAPEPVINTFLAKVEDPQRRLALARRVNSKHGTIDAMVLLKDRAELEAYRSTLESGTEERLYAENALKSLNNTWKSDAMKLIK</sequence>
<dbReference type="VEuPathDB" id="VectorBase:AALB009342"/>
<dbReference type="CTD" id="43521"/>
<keyword evidence="5" id="KW-0968">Cytoplasmic vesicle</keyword>
<dbReference type="GO" id="GO:0005769">
    <property type="term" value="C:early endosome"/>
    <property type="evidence" value="ECO:0007669"/>
    <property type="project" value="UniProtKB-SubCell"/>
</dbReference>
<keyword evidence="8" id="KW-1185">Reference proteome</keyword>
<dbReference type="GO" id="GO:0006886">
    <property type="term" value="P:intracellular protein transport"/>
    <property type="evidence" value="ECO:0007669"/>
    <property type="project" value="InterPro"/>
</dbReference>
<evidence type="ECO:0000256" key="1">
    <source>
        <dbReference type="ARBA" id="ARBA00004412"/>
    </source>
</evidence>
<comment type="subcellular location">
    <subcellularLocation>
        <location evidence="2">Cytoplasmic vesicle</location>
    </subcellularLocation>
    <subcellularLocation>
        <location evidence="1">Early endosome</location>
    </subcellularLocation>
    <subcellularLocation>
        <location evidence="3">Late endosome</location>
    </subcellularLocation>
</comment>
<dbReference type="AlphaFoldDB" id="A0A182FS16"/>
<dbReference type="KEGG" id="aali:118458512"/>
<dbReference type="GO" id="GO:0005770">
    <property type="term" value="C:late endosome"/>
    <property type="evidence" value="ECO:0007669"/>
    <property type="project" value="UniProtKB-SubCell"/>
</dbReference>
<evidence type="ECO:0000313" key="7">
    <source>
        <dbReference type="EnsemblMetazoa" id="AALB009342-PA"/>
    </source>
</evidence>
<dbReference type="InterPro" id="IPR040057">
    <property type="entry name" value="Spe-39"/>
</dbReference>
<dbReference type="PANTHER" id="PTHR13364:SF6">
    <property type="entry name" value="SPERMATOGENESIS-DEFECTIVE PROTEIN 39 HOMOLOG"/>
    <property type="match status" value="1"/>
</dbReference>
<dbReference type="GO" id="GO:0007034">
    <property type="term" value="P:vacuolar transport"/>
    <property type="evidence" value="ECO:0007669"/>
    <property type="project" value="TreeGrafter"/>
</dbReference>
<organism evidence="7 8">
    <name type="scientific">Anopheles albimanus</name>
    <name type="common">New world malaria mosquito</name>
    <dbReference type="NCBI Taxonomy" id="7167"/>
    <lineage>
        <taxon>Eukaryota</taxon>
        <taxon>Metazoa</taxon>
        <taxon>Ecdysozoa</taxon>
        <taxon>Arthropoda</taxon>
        <taxon>Hexapoda</taxon>
        <taxon>Insecta</taxon>
        <taxon>Pterygota</taxon>
        <taxon>Neoptera</taxon>
        <taxon>Endopterygota</taxon>
        <taxon>Diptera</taxon>
        <taxon>Nematocera</taxon>
        <taxon>Culicoidea</taxon>
        <taxon>Culicidae</taxon>
        <taxon>Anophelinae</taxon>
        <taxon>Anopheles</taxon>
    </lineage>
</organism>
<evidence type="ECO:0000259" key="6">
    <source>
        <dbReference type="Pfam" id="PF04840"/>
    </source>
</evidence>
<accession>A0A182FS16</accession>
<evidence type="ECO:0000256" key="4">
    <source>
        <dbReference type="ARBA" id="ARBA00022753"/>
    </source>
</evidence>
<dbReference type="PANTHER" id="PTHR13364">
    <property type="entry name" value="DEFECTIVE SPERMATOGENESIS PROTEIN 39"/>
    <property type="match status" value="1"/>
</dbReference>
<dbReference type="Proteomes" id="UP000069272">
    <property type="component" value="Chromosome 2R"/>
</dbReference>
<proteinExistence type="predicted"/>
<dbReference type="Pfam" id="PF04840">
    <property type="entry name" value="Vps16_C"/>
    <property type="match status" value="1"/>
</dbReference>
<dbReference type="EnsemblMetazoa" id="AALB009342-RA">
    <property type="protein sequence ID" value="AALB009342-PA"/>
    <property type="gene ID" value="AALB009342"/>
</dbReference>
<dbReference type="STRING" id="7167.A0A182FS16"/>
<evidence type="ECO:0000256" key="2">
    <source>
        <dbReference type="ARBA" id="ARBA00004541"/>
    </source>
</evidence>
<evidence type="ECO:0000256" key="5">
    <source>
        <dbReference type="ARBA" id="ARBA00023329"/>
    </source>
</evidence>
<dbReference type="Gene3D" id="1.10.150.780">
    <property type="entry name" value="Vps16, C-terminal region"/>
    <property type="match status" value="1"/>
</dbReference>
<dbReference type="GO" id="GO:0099023">
    <property type="term" value="C:vesicle tethering complex"/>
    <property type="evidence" value="ECO:0007669"/>
    <property type="project" value="UniProtKB-ARBA"/>
</dbReference>
<reference evidence="7 8" key="1">
    <citation type="journal article" date="2017" name="G3 (Bethesda)">
        <title>The Physical Genome Mapping of Anopheles albimanus Corrected Scaffold Misassemblies and Identified Interarm Rearrangements in Genus Anopheles.</title>
        <authorList>
            <person name="Artemov G.N."/>
            <person name="Peery A.N."/>
            <person name="Jiang X."/>
            <person name="Tu Z."/>
            <person name="Stegniy V.N."/>
            <person name="Sharakhova M.V."/>
            <person name="Sharakhov I.V."/>
        </authorList>
    </citation>
    <scope>NUCLEOTIDE SEQUENCE [LARGE SCALE GENOMIC DNA]</scope>
    <source>
        <strain evidence="7 8">ALBI9_A</strain>
    </source>
</reference>
<evidence type="ECO:0000256" key="3">
    <source>
        <dbReference type="ARBA" id="ARBA00004603"/>
    </source>
</evidence>
<dbReference type="OrthoDB" id="9977282at2759"/>
<reference evidence="7" key="2">
    <citation type="submission" date="2022-08" db="UniProtKB">
        <authorList>
            <consortium name="EnsemblMetazoa"/>
        </authorList>
    </citation>
    <scope>IDENTIFICATION</scope>
    <source>
        <strain evidence="7">STECLA/ALBI9_A</strain>
    </source>
</reference>
<dbReference type="VEuPathDB" id="VectorBase:AALB20_032296"/>
<dbReference type="GeneID" id="118458512"/>
<feature type="domain" description="Vps16 C-terminal" evidence="6">
    <location>
        <begin position="128"/>
        <end position="333"/>
    </location>
</feature>
<dbReference type="InterPro" id="IPR038132">
    <property type="entry name" value="Vps16_C_sf"/>
</dbReference>